<dbReference type="InterPro" id="IPR045339">
    <property type="entry name" value="DUF6534"/>
</dbReference>
<reference evidence="4" key="1">
    <citation type="submission" date="2020-05" db="EMBL/GenBank/DDBJ databases">
        <title>Mycena genomes resolve the evolution of fungal bioluminescence.</title>
        <authorList>
            <person name="Tsai I.J."/>
        </authorList>
    </citation>
    <scope>NUCLEOTIDE SEQUENCE</scope>
    <source>
        <strain evidence="4">171206Taipei</strain>
    </source>
</reference>
<feature type="transmembrane region" description="Helical" evidence="2">
    <location>
        <begin position="12"/>
        <end position="37"/>
    </location>
</feature>
<dbReference type="AlphaFoldDB" id="A0A8H6VSZ6"/>
<feature type="compositionally biased region" description="Polar residues" evidence="1">
    <location>
        <begin position="280"/>
        <end position="289"/>
    </location>
</feature>
<feature type="transmembrane region" description="Helical" evidence="2">
    <location>
        <begin position="49"/>
        <end position="69"/>
    </location>
</feature>
<evidence type="ECO:0000256" key="2">
    <source>
        <dbReference type="SAM" id="Phobius"/>
    </source>
</evidence>
<name>A0A8H6VSZ6_9AGAR</name>
<dbReference type="Pfam" id="PF20152">
    <property type="entry name" value="DUF6534"/>
    <property type="match status" value="1"/>
</dbReference>
<organism evidence="4 5">
    <name type="scientific">Mycena indigotica</name>
    <dbReference type="NCBI Taxonomy" id="2126181"/>
    <lineage>
        <taxon>Eukaryota</taxon>
        <taxon>Fungi</taxon>
        <taxon>Dikarya</taxon>
        <taxon>Basidiomycota</taxon>
        <taxon>Agaricomycotina</taxon>
        <taxon>Agaricomycetes</taxon>
        <taxon>Agaricomycetidae</taxon>
        <taxon>Agaricales</taxon>
        <taxon>Marasmiineae</taxon>
        <taxon>Mycenaceae</taxon>
        <taxon>Mycena</taxon>
    </lineage>
</organism>
<evidence type="ECO:0000259" key="3">
    <source>
        <dbReference type="Pfam" id="PF20152"/>
    </source>
</evidence>
<dbReference type="GeneID" id="59352229"/>
<evidence type="ECO:0000313" key="4">
    <source>
        <dbReference type="EMBL" id="KAF7290851.1"/>
    </source>
</evidence>
<keyword evidence="2" id="KW-0812">Transmembrane</keyword>
<dbReference type="PANTHER" id="PTHR40465">
    <property type="entry name" value="CHROMOSOME 1, WHOLE GENOME SHOTGUN SEQUENCE"/>
    <property type="match status" value="1"/>
</dbReference>
<feature type="transmembrane region" description="Helical" evidence="2">
    <location>
        <begin position="230"/>
        <end position="251"/>
    </location>
</feature>
<sequence>MQQDYDVRSTIGALYAGCMASVAVSAVLLVQTFLYFMIFYQDNARLKTFVGWIWAGDAAHTISICVAVWQYGVLHFGRPMYLATISPALTGTVVLTGINILNANIFYSWRIHKMSKGNLWLTIPIAFLCLVRLIMTIFLSVVMTFSNTWDLIEARYGSTLMASLAISAGTDIFLAATRYFYLRELKQGYMGVPAMVDAVVIFTINDGLLTCSIGIASMICFTLMRHNFVWVGIYFTLSKFYSNSIMATLNLRNWYRHRNRPYLGPQVDHTARTRPRVGETSKSGRSSATGDHEFLDLDEVQSVEVYVDQRVEYTVRAIELEGGHDRGRGKVRAGWPRSSRS</sequence>
<feature type="transmembrane region" description="Helical" evidence="2">
    <location>
        <begin position="161"/>
        <end position="182"/>
    </location>
</feature>
<keyword evidence="5" id="KW-1185">Reference proteome</keyword>
<feature type="transmembrane region" description="Helical" evidence="2">
    <location>
        <begin position="81"/>
        <end position="107"/>
    </location>
</feature>
<dbReference type="Proteomes" id="UP000636479">
    <property type="component" value="Unassembled WGS sequence"/>
</dbReference>
<keyword evidence="2" id="KW-0472">Membrane</keyword>
<evidence type="ECO:0000313" key="5">
    <source>
        <dbReference type="Proteomes" id="UP000636479"/>
    </source>
</evidence>
<feature type="region of interest" description="Disordered" evidence="1">
    <location>
        <begin position="265"/>
        <end position="290"/>
    </location>
</feature>
<accession>A0A8H6VSZ6</accession>
<dbReference type="RefSeq" id="XP_037214211.1">
    <property type="nucleotide sequence ID" value="XM_037369713.1"/>
</dbReference>
<gene>
    <name evidence="4" type="ORF">MIND_01326300</name>
</gene>
<dbReference type="EMBL" id="JACAZF010000014">
    <property type="protein sequence ID" value="KAF7290851.1"/>
    <property type="molecule type" value="Genomic_DNA"/>
</dbReference>
<protein>
    <recommendedName>
        <fullName evidence="3">DUF6534 domain-containing protein</fullName>
    </recommendedName>
</protein>
<proteinExistence type="predicted"/>
<dbReference type="OrthoDB" id="3206554at2759"/>
<feature type="domain" description="DUF6534" evidence="3">
    <location>
        <begin position="167"/>
        <end position="253"/>
    </location>
</feature>
<evidence type="ECO:0000256" key="1">
    <source>
        <dbReference type="SAM" id="MobiDB-lite"/>
    </source>
</evidence>
<feature type="transmembrane region" description="Helical" evidence="2">
    <location>
        <begin position="119"/>
        <end position="141"/>
    </location>
</feature>
<dbReference type="PANTHER" id="PTHR40465:SF1">
    <property type="entry name" value="DUF6534 DOMAIN-CONTAINING PROTEIN"/>
    <property type="match status" value="1"/>
</dbReference>
<keyword evidence="2" id="KW-1133">Transmembrane helix</keyword>
<feature type="transmembrane region" description="Helical" evidence="2">
    <location>
        <begin position="194"/>
        <end position="224"/>
    </location>
</feature>
<comment type="caution">
    <text evidence="4">The sequence shown here is derived from an EMBL/GenBank/DDBJ whole genome shotgun (WGS) entry which is preliminary data.</text>
</comment>